<feature type="compositionally biased region" description="Basic and acidic residues" evidence="1">
    <location>
        <begin position="12"/>
        <end position="23"/>
    </location>
</feature>
<reference evidence="2 3" key="1">
    <citation type="submission" date="2014-04" db="EMBL/GenBank/DDBJ databases">
        <authorList>
            <consortium name="DOE Joint Genome Institute"/>
            <person name="Kuo A."/>
            <person name="Tarkka M."/>
            <person name="Buscot F."/>
            <person name="Kohler A."/>
            <person name="Nagy L.G."/>
            <person name="Floudas D."/>
            <person name="Copeland A."/>
            <person name="Barry K.W."/>
            <person name="Cichocki N."/>
            <person name="Veneault-Fourrey C."/>
            <person name="LaButti K."/>
            <person name="Lindquist E.A."/>
            <person name="Lipzen A."/>
            <person name="Lundell T."/>
            <person name="Morin E."/>
            <person name="Murat C."/>
            <person name="Sun H."/>
            <person name="Tunlid A."/>
            <person name="Henrissat B."/>
            <person name="Grigoriev I.V."/>
            <person name="Hibbett D.S."/>
            <person name="Martin F."/>
            <person name="Nordberg H.P."/>
            <person name="Cantor M.N."/>
            <person name="Hua S.X."/>
        </authorList>
    </citation>
    <scope>NUCLEOTIDE SEQUENCE [LARGE SCALE GENOMIC DNA]</scope>
    <source>
        <strain evidence="2 3">F 1598</strain>
    </source>
</reference>
<evidence type="ECO:0000256" key="1">
    <source>
        <dbReference type="SAM" id="MobiDB-lite"/>
    </source>
</evidence>
<dbReference type="InParanoid" id="A0A0C3FVG2"/>
<organism evidence="2 3">
    <name type="scientific">Piloderma croceum (strain F 1598)</name>
    <dbReference type="NCBI Taxonomy" id="765440"/>
    <lineage>
        <taxon>Eukaryota</taxon>
        <taxon>Fungi</taxon>
        <taxon>Dikarya</taxon>
        <taxon>Basidiomycota</taxon>
        <taxon>Agaricomycotina</taxon>
        <taxon>Agaricomycetes</taxon>
        <taxon>Agaricomycetidae</taxon>
        <taxon>Atheliales</taxon>
        <taxon>Atheliaceae</taxon>
        <taxon>Piloderma</taxon>
    </lineage>
</organism>
<gene>
    <name evidence="2" type="ORF">PILCRDRAFT_819705</name>
</gene>
<dbReference type="HOGENOM" id="CLU_2979900_0_0_1"/>
<accession>A0A0C3FVG2</accession>
<sequence>MDNVPVYIEEPEGARKSRGDLRPAKSYSNSQPKIESPARRREGIGWHGHTKVRGELRV</sequence>
<proteinExistence type="predicted"/>
<keyword evidence="3" id="KW-1185">Reference proteome</keyword>
<reference evidence="3" key="2">
    <citation type="submission" date="2015-01" db="EMBL/GenBank/DDBJ databases">
        <title>Evolutionary Origins and Diversification of the Mycorrhizal Mutualists.</title>
        <authorList>
            <consortium name="DOE Joint Genome Institute"/>
            <consortium name="Mycorrhizal Genomics Consortium"/>
            <person name="Kohler A."/>
            <person name="Kuo A."/>
            <person name="Nagy L.G."/>
            <person name="Floudas D."/>
            <person name="Copeland A."/>
            <person name="Barry K.W."/>
            <person name="Cichocki N."/>
            <person name="Veneault-Fourrey C."/>
            <person name="LaButti K."/>
            <person name="Lindquist E.A."/>
            <person name="Lipzen A."/>
            <person name="Lundell T."/>
            <person name="Morin E."/>
            <person name="Murat C."/>
            <person name="Riley R."/>
            <person name="Ohm R."/>
            <person name="Sun H."/>
            <person name="Tunlid A."/>
            <person name="Henrissat B."/>
            <person name="Grigoriev I.V."/>
            <person name="Hibbett D.S."/>
            <person name="Martin F."/>
        </authorList>
    </citation>
    <scope>NUCLEOTIDE SEQUENCE [LARGE SCALE GENOMIC DNA]</scope>
    <source>
        <strain evidence="3">F 1598</strain>
    </source>
</reference>
<evidence type="ECO:0000313" key="2">
    <source>
        <dbReference type="EMBL" id="KIM83459.1"/>
    </source>
</evidence>
<protein>
    <submittedName>
        <fullName evidence="2">Uncharacterized protein</fullName>
    </submittedName>
</protein>
<name>A0A0C3FVG2_PILCF</name>
<feature type="region of interest" description="Disordered" evidence="1">
    <location>
        <begin position="1"/>
        <end position="58"/>
    </location>
</feature>
<dbReference type="Proteomes" id="UP000054166">
    <property type="component" value="Unassembled WGS sequence"/>
</dbReference>
<evidence type="ECO:0000313" key="3">
    <source>
        <dbReference type="Proteomes" id="UP000054166"/>
    </source>
</evidence>
<dbReference type="AlphaFoldDB" id="A0A0C3FVG2"/>
<dbReference type="EMBL" id="KN832991">
    <property type="protein sequence ID" value="KIM83459.1"/>
    <property type="molecule type" value="Genomic_DNA"/>
</dbReference>